<dbReference type="EMBL" id="CP003837">
    <property type="protein sequence ID" value="AGH44296.1"/>
    <property type="molecule type" value="Genomic_DNA"/>
</dbReference>
<keyword evidence="4" id="KW-1185">Reference proteome</keyword>
<feature type="domain" description="Transposase IS66 central" evidence="1">
    <location>
        <begin position="1"/>
        <end position="39"/>
    </location>
</feature>
<dbReference type="HOGENOM" id="CLU_3314107_0_0_6"/>
<dbReference type="InterPro" id="IPR004291">
    <property type="entry name" value="Transposase_IS66_central"/>
</dbReference>
<dbReference type="PATRIC" id="fig|1129794.4.peg.2164"/>
<accession>K6ZLM6</accession>
<organism evidence="2 4">
    <name type="scientific">Paraglaciecola psychrophila 170</name>
    <dbReference type="NCBI Taxonomy" id="1129794"/>
    <lineage>
        <taxon>Bacteria</taxon>
        <taxon>Pseudomonadati</taxon>
        <taxon>Pseudomonadota</taxon>
        <taxon>Gammaproteobacteria</taxon>
        <taxon>Alteromonadales</taxon>
        <taxon>Alteromonadaceae</taxon>
        <taxon>Paraglaciecola</taxon>
    </lineage>
</organism>
<evidence type="ECO:0000313" key="4">
    <source>
        <dbReference type="Proteomes" id="UP000011864"/>
    </source>
</evidence>
<reference evidence="2 4" key="1">
    <citation type="journal article" date="2013" name="Genome Announc.">
        <title>Complete Genome Sequence of Glaciecola psychrophila Strain 170T.</title>
        <authorList>
            <person name="Yin J."/>
            <person name="Chen J."/>
            <person name="Liu G."/>
            <person name="Yu Y."/>
            <person name="Song L."/>
            <person name="Wang X."/>
            <person name="Qu X."/>
        </authorList>
    </citation>
    <scope>NUCLEOTIDE SEQUENCE [LARGE SCALE GENOMIC DNA]</scope>
    <source>
        <strain evidence="2 4">170</strain>
    </source>
</reference>
<dbReference type="Proteomes" id="UP000011864">
    <property type="component" value="Chromosome"/>
</dbReference>
<name>K6ZLM6_9ALTE</name>
<dbReference type="AlphaFoldDB" id="K6ZLM6"/>
<dbReference type="KEGG" id="gps:C427_2187"/>
<proteinExistence type="predicted"/>
<gene>
    <name evidence="2" type="ORF">C427_2187</name>
    <name evidence="3" type="ORF">C427_3449</name>
</gene>
<dbReference type="EMBL" id="CP003837">
    <property type="protein sequence ID" value="AGH45558.1"/>
    <property type="molecule type" value="Genomic_DNA"/>
</dbReference>
<evidence type="ECO:0000313" key="3">
    <source>
        <dbReference type="EMBL" id="AGH45558.1"/>
    </source>
</evidence>
<protein>
    <submittedName>
        <fullName evidence="2">Transposase IS66</fullName>
    </submittedName>
</protein>
<sequence>MWVYRGHENSQQPVVIYDYQAGRSRACAQAFLAVYQGYL</sequence>
<dbReference type="STRING" id="1129794.C427_2187"/>
<dbReference type="Pfam" id="PF03050">
    <property type="entry name" value="DDE_Tnp_IS66"/>
    <property type="match status" value="1"/>
</dbReference>
<evidence type="ECO:0000259" key="1">
    <source>
        <dbReference type="Pfam" id="PF03050"/>
    </source>
</evidence>
<dbReference type="KEGG" id="gps:C427_3449"/>
<evidence type="ECO:0000313" key="2">
    <source>
        <dbReference type="EMBL" id="AGH44296.1"/>
    </source>
</evidence>